<dbReference type="AlphaFoldDB" id="A0A8H7VPV3"/>
<comment type="caution">
    <text evidence="1">The sequence shown here is derived from an EMBL/GenBank/DDBJ whole genome shotgun (WGS) entry which is preliminary data.</text>
</comment>
<gene>
    <name evidence="1" type="ORF">INT48_001504</name>
</gene>
<organism evidence="1 2">
    <name type="scientific">Thamnidium elegans</name>
    <dbReference type="NCBI Taxonomy" id="101142"/>
    <lineage>
        <taxon>Eukaryota</taxon>
        <taxon>Fungi</taxon>
        <taxon>Fungi incertae sedis</taxon>
        <taxon>Mucoromycota</taxon>
        <taxon>Mucoromycotina</taxon>
        <taxon>Mucoromycetes</taxon>
        <taxon>Mucorales</taxon>
        <taxon>Mucorineae</taxon>
        <taxon>Mucoraceae</taxon>
        <taxon>Thamnidium</taxon>
    </lineage>
</organism>
<proteinExistence type="predicted"/>
<name>A0A8H7VPV3_9FUNG</name>
<protein>
    <submittedName>
        <fullName evidence="1">Uncharacterized protein</fullName>
    </submittedName>
</protein>
<reference evidence="1" key="1">
    <citation type="submission" date="2021-01" db="EMBL/GenBank/DDBJ databases">
        <title>Metabolic potential, ecology and presence of endohyphal bacteria is reflected in genomic diversity of Mucoromycotina.</title>
        <authorList>
            <person name="Muszewska A."/>
            <person name="Okrasinska A."/>
            <person name="Steczkiewicz K."/>
            <person name="Drgas O."/>
            <person name="Orlowska M."/>
            <person name="Perlinska-Lenart U."/>
            <person name="Aleksandrzak-Piekarczyk T."/>
            <person name="Szatraj K."/>
            <person name="Zielenkiewicz U."/>
            <person name="Pilsyk S."/>
            <person name="Malc E."/>
            <person name="Mieczkowski P."/>
            <person name="Kruszewska J.S."/>
            <person name="Biernat P."/>
            <person name="Pawlowska J."/>
        </authorList>
    </citation>
    <scope>NUCLEOTIDE SEQUENCE</scope>
    <source>
        <strain evidence="1">WA0000018081</strain>
    </source>
</reference>
<dbReference type="Proteomes" id="UP000613177">
    <property type="component" value="Unassembled WGS sequence"/>
</dbReference>
<evidence type="ECO:0000313" key="2">
    <source>
        <dbReference type="Proteomes" id="UP000613177"/>
    </source>
</evidence>
<dbReference type="EMBL" id="JAEPRE010000391">
    <property type="protein sequence ID" value="KAG2228635.1"/>
    <property type="molecule type" value="Genomic_DNA"/>
</dbReference>
<sequence>MDKNTELEKAKNRFEIEERILAVLNNSEDIEKFNSLRSKDSFKQEERLKSTIKREEYWNQVTNQFISKHFPHLMTSQIQQHTSGNSDMIRLAELLAE</sequence>
<accession>A0A8H7VPV3</accession>
<keyword evidence="2" id="KW-1185">Reference proteome</keyword>
<evidence type="ECO:0000313" key="1">
    <source>
        <dbReference type="EMBL" id="KAG2228635.1"/>
    </source>
</evidence>